<dbReference type="RefSeq" id="WP_133589277.1">
    <property type="nucleotide sequence ID" value="NZ_SNVV01000003.1"/>
</dbReference>
<evidence type="ECO:0000313" key="2">
    <source>
        <dbReference type="EMBL" id="TDN55947.1"/>
    </source>
</evidence>
<dbReference type="PANTHER" id="PTHR36505:SF1">
    <property type="entry name" value="BLR1072 PROTEIN"/>
    <property type="match status" value="1"/>
</dbReference>
<keyword evidence="3" id="KW-1185">Reference proteome</keyword>
<dbReference type="Proteomes" id="UP000295129">
    <property type="component" value="Unassembled WGS sequence"/>
</dbReference>
<dbReference type="EMBL" id="SNVV01000003">
    <property type="protein sequence ID" value="TDN55947.1"/>
    <property type="molecule type" value="Genomic_DNA"/>
</dbReference>
<dbReference type="InterPro" id="IPR011033">
    <property type="entry name" value="PRC_barrel-like_sf"/>
</dbReference>
<reference evidence="2 3" key="1">
    <citation type="submission" date="2019-03" db="EMBL/GenBank/DDBJ databases">
        <title>Genomic Encyclopedia of Type Strains, Phase IV (KMG-IV): sequencing the most valuable type-strain genomes for metagenomic binning, comparative biology and taxonomic classification.</title>
        <authorList>
            <person name="Goeker M."/>
        </authorList>
    </citation>
    <scope>NUCLEOTIDE SEQUENCE [LARGE SCALE GENOMIC DNA]</scope>
    <source>
        <strain evidence="2 3">DSM 12121</strain>
    </source>
</reference>
<organism evidence="2 3">
    <name type="scientific">Azoarcus indigens</name>
    <dbReference type="NCBI Taxonomy" id="29545"/>
    <lineage>
        <taxon>Bacteria</taxon>
        <taxon>Pseudomonadati</taxon>
        <taxon>Pseudomonadota</taxon>
        <taxon>Betaproteobacteria</taxon>
        <taxon>Rhodocyclales</taxon>
        <taxon>Zoogloeaceae</taxon>
        <taxon>Azoarcus</taxon>
    </lineage>
</organism>
<dbReference type="Gene3D" id="2.30.30.240">
    <property type="entry name" value="PRC-barrel domain"/>
    <property type="match status" value="2"/>
</dbReference>
<protein>
    <submittedName>
        <fullName evidence="2">PRC-barrel domain protein</fullName>
    </submittedName>
</protein>
<evidence type="ECO:0000313" key="3">
    <source>
        <dbReference type="Proteomes" id="UP000295129"/>
    </source>
</evidence>
<proteinExistence type="predicted"/>
<sequence>MSGNGRLLHRRVVLARCIAAAGTGRSRRFGGLARMRAALVLSLSVSLAAPLPAAAAQGGGMERSGGSASEGGPAMRADLQYLTRAQTLLGSRVKNAAGENLGKVEELVVDTTHQVAHYAVLSFGGVLGLGDKLYAYPVRMLRPTSAVGELTLDVERERLQQAPGFSPERWPEWGTSAYLRNVDRYFGSAEATQTGPTLRLLRASELMGSEVVDGEGKEAAKVADLVVGLGNGRVACAVLEVQPAEGGPVLVPVALSSLVFPHGGKAAVLRAPLSDEAMRHAFARDQWPNFNDERYQRELDRYLRDSEVKNARP</sequence>
<gene>
    <name evidence="2" type="ORF">C7389_103285</name>
</gene>
<dbReference type="AlphaFoldDB" id="A0A4R6ECQ6"/>
<dbReference type="SUPFAM" id="SSF50346">
    <property type="entry name" value="PRC-barrel domain"/>
    <property type="match status" value="2"/>
</dbReference>
<comment type="caution">
    <text evidence="2">The sequence shown here is derived from an EMBL/GenBank/DDBJ whole genome shotgun (WGS) entry which is preliminary data.</text>
</comment>
<dbReference type="PANTHER" id="PTHR36505">
    <property type="entry name" value="BLR1072 PROTEIN"/>
    <property type="match status" value="1"/>
</dbReference>
<dbReference type="InterPro" id="IPR027275">
    <property type="entry name" value="PRC-brl_dom"/>
</dbReference>
<evidence type="ECO:0000259" key="1">
    <source>
        <dbReference type="Pfam" id="PF05239"/>
    </source>
</evidence>
<dbReference type="OrthoDB" id="286778at2"/>
<dbReference type="Pfam" id="PF05239">
    <property type="entry name" value="PRC"/>
    <property type="match status" value="2"/>
</dbReference>
<feature type="domain" description="PRC-barrel" evidence="1">
    <location>
        <begin position="201"/>
        <end position="254"/>
    </location>
</feature>
<accession>A0A4R6ECQ6</accession>
<feature type="domain" description="PRC-barrel" evidence="1">
    <location>
        <begin position="85"/>
        <end position="139"/>
    </location>
</feature>
<name>A0A4R6ECQ6_9RHOO</name>